<name>A0A399D349_9BACT</name>
<evidence type="ECO:0000313" key="1">
    <source>
        <dbReference type="EMBL" id="RIH65873.1"/>
    </source>
</evidence>
<protein>
    <submittedName>
        <fullName evidence="1">Uncharacterized protein</fullName>
    </submittedName>
</protein>
<reference evidence="1 2" key="1">
    <citation type="journal article" date="2015" name="Int. J. Syst. Evol. Microbiol.">
        <title>Mariniphaga sediminis sp. nov., isolated from coastal sediment.</title>
        <authorList>
            <person name="Wang F.Q."/>
            <person name="Shen Q.Y."/>
            <person name="Chen G.J."/>
            <person name="Du Z.J."/>
        </authorList>
    </citation>
    <scope>NUCLEOTIDE SEQUENCE [LARGE SCALE GENOMIC DNA]</scope>
    <source>
        <strain evidence="1 2">SY21</strain>
    </source>
</reference>
<gene>
    <name evidence="1" type="ORF">D1164_06290</name>
</gene>
<keyword evidence="2" id="KW-1185">Reference proteome</keyword>
<organism evidence="1 2">
    <name type="scientific">Mariniphaga sediminis</name>
    <dbReference type="NCBI Taxonomy" id="1628158"/>
    <lineage>
        <taxon>Bacteria</taxon>
        <taxon>Pseudomonadati</taxon>
        <taxon>Bacteroidota</taxon>
        <taxon>Bacteroidia</taxon>
        <taxon>Marinilabiliales</taxon>
        <taxon>Prolixibacteraceae</taxon>
        <taxon>Mariniphaga</taxon>
    </lineage>
</organism>
<comment type="caution">
    <text evidence="1">The sequence shown here is derived from an EMBL/GenBank/DDBJ whole genome shotgun (WGS) entry which is preliminary data.</text>
</comment>
<sequence>MKKKSTLLFVVKKINYQSECEPDFSAMNSDSYSEKMKSAEFSPSARTIQRILDFARSYDVLETETAGQVEMNLN</sequence>
<dbReference type="RefSeq" id="WP_119349109.1">
    <property type="nucleotide sequence ID" value="NZ_QWET01000004.1"/>
</dbReference>
<dbReference type="OrthoDB" id="9946352at2"/>
<accession>A0A399D349</accession>
<dbReference type="Proteomes" id="UP000266441">
    <property type="component" value="Unassembled WGS sequence"/>
</dbReference>
<evidence type="ECO:0000313" key="2">
    <source>
        <dbReference type="Proteomes" id="UP000266441"/>
    </source>
</evidence>
<dbReference type="AlphaFoldDB" id="A0A399D349"/>
<proteinExistence type="predicted"/>
<dbReference type="EMBL" id="QWET01000004">
    <property type="protein sequence ID" value="RIH65873.1"/>
    <property type="molecule type" value="Genomic_DNA"/>
</dbReference>